<organism evidence="2 3">
    <name type="scientific">Phytohabitans houttuyneae</name>
    <dbReference type="NCBI Taxonomy" id="1076126"/>
    <lineage>
        <taxon>Bacteria</taxon>
        <taxon>Bacillati</taxon>
        <taxon>Actinomycetota</taxon>
        <taxon>Actinomycetes</taxon>
        <taxon>Micromonosporales</taxon>
        <taxon>Micromonosporaceae</taxon>
    </lineage>
</organism>
<evidence type="ECO:0000256" key="1">
    <source>
        <dbReference type="SAM" id="MobiDB-lite"/>
    </source>
</evidence>
<reference evidence="2 3" key="2">
    <citation type="submission" date="2020-03" db="EMBL/GenBank/DDBJ databases">
        <authorList>
            <person name="Ichikawa N."/>
            <person name="Kimura A."/>
            <person name="Kitahashi Y."/>
            <person name="Uohara A."/>
        </authorList>
    </citation>
    <scope>NUCLEOTIDE SEQUENCE [LARGE SCALE GENOMIC DNA]</scope>
    <source>
        <strain evidence="2 3">NBRC 108639</strain>
    </source>
</reference>
<name>A0A6V8KRM4_9ACTN</name>
<dbReference type="EMBL" id="BLPF01000003">
    <property type="protein sequence ID" value="GFJ84447.1"/>
    <property type="molecule type" value="Genomic_DNA"/>
</dbReference>
<feature type="region of interest" description="Disordered" evidence="1">
    <location>
        <begin position="590"/>
        <end position="661"/>
    </location>
</feature>
<accession>A0A6V8KRM4</accession>
<feature type="compositionally biased region" description="Acidic residues" evidence="1">
    <location>
        <begin position="605"/>
        <end position="625"/>
    </location>
</feature>
<gene>
    <name evidence="2" type="ORF">Phou_086270</name>
</gene>
<proteinExistence type="predicted"/>
<dbReference type="RefSeq" id="WP_178135006.1">
    <property type="nucleotide sequence ID" value="NZ_BAABGO010000077.1"/>
</dbReference>
<feature type="compositionally biased region" description="Low complexity" evidence="1">
    <location>
        <begin position="590"/>
        <end position="602"/>
    </location>
</feature>
<sequence length="661" mass="68044">MTVTAPARTGCGCGCGAAATHPSTGFTRPRFFAGQLLTEDDLQALTAYVTGKDRLRNRLLFGPGVVCGLHVACDPCGGGVVTVRPGYAIDPCGNDVVVGCAEKVDVLALVRDLRVSALGADCGDPCADDRVYGLYLHYTEEAAEPVAAYPTDESCPPEGCTPTRIRETYRFAVRCLDGDGDGDARYTPATALDARLGDRERLAAERARARLLAAYGGPLAGAVRAAGAPVLFTEETAGRWKAAAADLAQQPSTPEQARAATEHVRTLAGAVAALDTHDEQGRASLADRYDLDVEAARALLGSTVSTLEAMDPAAVWPTPAHRPLAQAVLAEARARVVEQRDGASLEARMLAQGAPLSYGMRAALAGDLARTRHWLLGRLDRDRDLADCGIRASVAGATLPPALPPEPPPGREVAGATELSLAAAAAGRLSTALTRYVTDAACASVLPPCAAPAGDGGVLLARLELDDCEVLRACAAGRPQWLPGGPGYAAWAPVLDRARELAASLCCAPVPTPAEPPPPAEGGPVALGWVHGLFEAAPGPTDLDELLALLTGATSTQATSTPAATEDAGADLRREVAELRALVGSLAAAVRSAPAPAAEPAPDSTVDDAPAEEAPAEEEPAEEPEPAPARKAPAARPKAQPPAKAPPRKATRTRRTGGQEG</sequence>
<reference evidence="2 3" key="1">
    <citation type="submission" date="2020-03" db="EMBL/GenBank/DDBJ databases">
        <title>Whole genome shotgun sequence of Phytohabitans houttuyneae NBRC 108639.</title>
        <authorList>
            <person name="Komaki H."/>
            <person name="Tamura T."/>
        </authorList>
    </citation>
    <scope>NUCLEOTIDE SEQUENCE [LARGE SCALE GENOMIC DNA]</scope>
    <source>
        <strain evidence="2 3">NBRC 108639</strain>
    </source>
</reference>
<keyword evidence="3" id="KW-1185">Reference proteome</keyword>
<evidence type="ECO:0000313" key="3">
    <source>
        <dbReference type="Proteomes" id="UP000482800"/>
    </source>
</evidence>
<feature type="compositionally biased region" description="Basic residues" evidence="1">
    <location>
        <begin position="646"/>
        <end position="655"/>
    </location>
</feature>
<protein>
    <submittedName>
        <fullName evidence="2">Uncharacterized protein</fullName>
    </submittedName>
</protein>
<evidence type="ECO:0000313" key="2">
    <source>
        <dbReference type="EMBL" id="GFJ84447.1"/>
    </source>
</evidence>
<comment type="caution">
    <text evidence="2">The sequence shown here is derived from an EMBL/GenBank/DDBJ whole genome shotgun (WGS) entry which is preliminary data.</text>
</comment>
<dbReference type="AlphaFoldDB" id="A0A6V8KRM4"/>
<dbReference type="Proteomes" id="UP000482800">
    <property type="component" value="Unassembled WGS sequence"/>
</dbReference>
<feature type="compositionally biased region" description="Low complexity" evidence="1">
    <location>
        <begin position="629"/>
        <end position="638"/>
    </location>
</feature>